<accession>A0A396Z300</accession>
<proteinExistence type="predicted"/>
<comment type="caution">
    <text evidence="1">The sequence shown here is derived from an EMBL/GenBank/DDBJ whole genome shotgun (WGS) entry which is preliminary data.</text>
</comment>
<dbReference type="Gene3D" id="3.30.420.240">
    <property type="match status" value="1"/>
</dbReference>
<sequence>MKLFEPEIKGEWHVLRLPAILEDGTSLWPERFKIENVLKLRSRIGDTRFSALYQQIPLDIAEQIFSDPRYEEAPSDIKIFAFWDPAFRKESKKKDFNAFTAGGSCDGKFYVIAGEIWRTKLGESYDRVEKLCKQLRVSKLFIENNKGEDALEIEMTRREISSKGITSAGDKDFRIQQYAKMNWDKIRFSKFVSHKYIKQILEYSDVVERHDDAPDSLAGLIRESKFGPQAKGLKNRLGFFEMLLNEGRW</sequence>
<dbReference type="RefSeq" id="WP_118968928.1">
    <property type="nucleotide sequence ID" value="NZ_QHCT01000003.1"/>
</dbReference>
<dbReference type="Proteomes" id="UP000265798">
    <property type="component" value="Unassembled WGS sequence"/>
</dbReference>
<organism evidence="1 2">
    <name type="scientific">Leptospira stimsonii</name>
    <dbReference type="NCBI Taxonomy" id="2202203"/>
    <lineage>
        <taxon>Bacteria</taxon>
        <taxon>Pseudomonadati</taxon>
        <taxon>Spirochaetota</taxon>
        <taxon>Spirochaetia</taxon>
        <taxon>Leptospirales</taxon>
        <taxon>Leptospiraceae</taxon>
        <taxon>Leptospira</taxon>
    </lineage>
</organism>
<evidence type="ECO:0000313" key="1">
    <source>
        <dbReference type="EMBL" id="RHX89862.1"/>
    </source>
</evidence>
<evidence type="ECO:0000313" key="2">
    <source>
        <dbReference type="Proteomes" id="UP000265798"/>
    </source>
</evidence>
<name>A0A396Z300_9LEPT</name>
<reference evidence="2" key="1">
    <citation type="submission" date="2018-05" db="EMBL/GenBank/DDBJ databases">
        <title>Leptospira yasudae sp. nov. and Leptospira stimsonii sp. nov., two pathogenic species of the genus Leptospira isolated from environmental sources.</title>
        <authorList>
            <person name="Casanovas-Massana A."/>
            <person name="Hamond C."/>
            <person name="Santos L.A."/>
            <person name="Hacker K.P."/>
            <person name="Balassiano I."/>
            <person name="Medeiros M.A."/>
            <person name="Reis M.G."/>
            <person name="Ko A.I."/>
            <person name="Wunder E.A."/>
        </authorList>
    </citation>
    <scope>NUCLEOTIDE SEQUENCE [LARGE SCALE GENOMIC DNA]</scope>
    <source>
        <strain evidence="2">Yale</strain>
    </source>
</reference>
<protein>
    <submittedName>
        <fullName evidence="1">Uncharacterized protein</fullName>
    </submittedName>
</protein>
<dbReference type="OrthoDB" id="378710at2"/>
<dbReference type="EMBL" id="QHCT01000003">
    <property type="protein sequence ID" value="RHX89862.1"/>
    <property type="molecule type" value="Genomic_DNA"/>
</dbReference>
<dbReference type="AlphaFoldDB" id="A0A396Z300"/>
<gene>
    <name evidence="1" type="ORF">DLM75_12975</name>
</gene>